<proteinExistence type="predicted"/>
<dbReference type="PANTHER" id="PTHR33960">
    <property type="entry name" value="SIMILAR TO KIAA0825 PROTEIN"/>
    <property type="match status" value="1"/>
</dbReference>
<evidence type="ECO:0000313" key="2">
    <source>
        <dbReference type="Proteomes" id="UP000494040"/>
    </source>
</evidence>
<dbReference type="Pfam" id="PF14906">
    <property type="entry name" value="DUF4495"/>
    <property type="match status" value="1"/>
</dbReference>
<organism evidence="1 2">
    <name type="scientific">Cimex lectularius</name>
    <name type="common">Bed bug</name>
    <name type="synonym">Acanthia lectularia</name>
    <dbReference type="NCBI Taxonomy" id="79782"/>
    <lineage>
        <taxon>Eukaryota</taxon>
        <taxon>Metazoa</taxon>
        <taxon>Ecdysozoa</taxon>
        <taxon>Arthropoda</taxon>
        <taxon>Hexapoda</taxon>
        <taxon>Insecta</taxon>
        <taxon>Pterygota</taxon>
        <taxon>Neoptera</taxon>
        <taxon>Paraneoptera</taxon>
        <taxon>Hemiptera</taxon>
        <taxon>Heteroptera</taxon>
        <taxon>Panheteroptera</taxon>
        <taxon>Cimicomorpha</taxon>
        <taxon>Cimicidae</taxon>
        <taxon>Cimex</taxon>
    </lineage>
</organism>
<dbReference type="InterPro" id="IPR027993">
    <property type="entry name" value="DUF4495"/>
</dbReference>
<dbReference type="PANTHER" id="PTHR33960:SF1">
    <property type="entry name" value="SIMILAR TO KIAA0825 PROTEIN"/>
    <property type="match status" value="1"/>
</dbReference>
<reference evidence="1" key="1">
    <citation type="submission" date="2022-01" db="UniProtKB">
        <authorList>
            <consortium name="EnsemblMetazoa"/>
        </authorList>
    </citation>
    <scope>IDENTIFICATION</scope>
</reference>
<dbReference type="RefSeq" id="XP_024084872.1">
    <property type="nucleotide sequence ID" value="XM_024229104.1"/>
</dbReference>
<sequence>MLPPHQIAPLHRPLRSLDAAPGRASTSLFRMEVMEEGNLLDRVSILLQRDSAYYEQNQSVLQEAICSGIAGGALDFPHHASFASVKMVTWWEQQYISVFGVPSGLIHGLEGEAVAGGNPEEFVSTVTSCCNQLMSHLHNLSQEALDHADLQVLTSTLGAAALVANALWVYNHAKKLPEGMTFANCLKEYQGMKEALAERVLDLHCRLTSLYVLQDADCLNWEAKHAFFESERGSFVVQMWWLYMQGTRQDLWSTLPPKTAQRVFAGMLSESLTIFTARYCQAETSMARLPLIANDICNILRCVADLLPALCSCAKELTGEKTVSQVVQHLHDKCHILLTCLLFRGAPLSTLHKIFFRGLEKVECFKQVPKGDVSPWFAFVTDDIDYGTKSVFELTPSSAILLELNILKFQPNMSWPLLLKLVMMRNCWVAFRLMKHVFSHSCFVGTNEGEPKCTGFMCNGDCYLPLSSVEQAVVHVVVSVGCEKDIRNTLIHLLERMDTSWADCLDKTQVWNQKRPGWLEALTAPLMDFLDPIIGIINKAISEKATTEQLLALSIALLAQSVDCLPPGITLTTDLLQGILPADCSPIGGLVLLQLLFASLYSRVIDTPLAESICHLIEEDLVDLVGKASCLNNLPRPSHDLEYSHQLCELQVSQLLLTKTGRLSLKVLFEYLTKENWILTALKQEIPHPNSNTLLFTMFHIGQHAFDEVLQGIWTPDWDALLNIPLGIDPHFAWEQISARLPHPERDAINKHDMAVVETLTKVFADVEEEGSESDCGQLEEVENLA</sequence>
<accession>A0A8I6SNF0</accession>
<name>A0A8I6SNF0_CIMLE</name>
<protein>
    <submittedName>
        <fullName evidence="1">Uncharacterized protein</fullName>
    </submittedName>
</protein>
<dbReference type="EnsemblMetazoa" id="XM_024229104.1">
    <property type="protein sequence ID" value="XP_024084872.1"/>
    <property type="gene ID" value="LOC106674049"/>
</dbReference>
<dbReference type="GeneID" id="106674049"/>
<evidence type="ECO:0000313" key="1">
    <source>
        <dbReference type="EnsemblMetazoa" id="XP_024084872.1"/>
    </source>
</evidence>
<dbReference type="Proteomes" id="UP000494040">
    <property type="component" value="Unassembled WGS sequence"/>
</dbReference>
<dbReference type="OrthoDB" id="10007406at2759"/>
<dbReference type="AlphaFoldDB" id="A0A8I6SNF0"/>
<keyword evidence="2" id="KW-1185">Reference proteome</keyword>